<reference evidence="3 4" key="1">
    <citation type="submission" date="2020-08" db="EMBL/GenBank/DDBJ databases">
        <title>Genome sequence of Tessaracoccus defluvii JCM 17540T.</title>
        <authorList>
            <person name="Hyun D.-W."/>
            <person name="Bae J.-W."/>
        </authorList>
    </citation>
    <scope>NUCLEOTIDE SEQUENCE [LARGE SCALE GENOMIC DNA]</scope>
    <source>
        <strain evidence="3 4">JCM 17540</strain>
    </source>
</reference>
<accession>A0A7H0H2J1</accession>
<protein>
    <submittedName>
        <fullName evidence="3">NAD(+)--rifampin ADP-ribosyltransferase</fullName>
    </submittedName>
</protein>
<evidence type="ECO:0000256" key="1">
    <source>
        <dbReference type="SAM" id="MobiDB-lite"/>
    </source>
</evidence>
<dbReference type="Proteomes" id="UP000516117">
    <property type="component" value="Chromosome"/>
</dbReference>
<organism evidence="3 4">
    <name type="scientific">Tessaracoccus defluvii</name>
    <dbReference type="NCBI Taxonomy" id="1285901"/>
    <lineage>
        <taxon>Bacteria</taxon>
        <taxon>Bacillati</taxon>
        <taxon>Actinomycetota</taxon>
        <taxon>Actinomycetes</taxon>
        <taxon>Propionibacteriales</taxon>
        <taxon>Propionibacteriaceae</taxon>
        <taxon>Tessaracoccus</taxon>
    </lineage>
</organism>
<evidence type="ECO:0000313" key="3">
    <source>
        <dbReference type="EMBL" id="QNP54757.1"/>
    </source>
</evidence>
<evidence type="ECO:0000313" key="4">
    <source>
        <dbReference type="Proteomes" id="UP000516117"/>
    </source>
</evidence>
<dbReference type="RefSeq" id="WP_187719893.1">
    <property type="nucleotide sequence ID" value="NZ_BAABBL010000027.1"/>
</dbReference>
<feature type="region of interest" description="Disordered" evidence="1">
    <location>
        <begin position="89"/>
        <end position="111"/>
    </location>
</feature>
<dbReference type="InterPro" id="IPR038611">
    <property type="entry name" value="Arr_sf"/>
</dbReference>
<dbReference type="AlphaFoldDB" id="A0A7H0H2J1"/>
<keyword evidence="4" id="KW-1185">Reference proteome</keyword>
<feature type="domain" description="Rifampin ADP-ribosyltransferase" evidence="2">
    <location>
        <begin position="25"/>
        <end position="127"/>
    </location>
</feature>
<gene>
    <name evidence="3" type="primary">arr</name>
    <name evidence="3" type="ORF">H9L22_10635</name>
</gene>
<dbReference type="NCBIfam" id="NF033144">
    <property type="entry name" value="rifampin_ARR"/>
    <property type="match status" value="1"/>
</dbReference>
<dbReference type="EMBL" id="CP060789">
    <property type="protein sequence ID" value="QNP54757.1"/>
    <property type="molecule type" value="Genomic_DNA"/>
</dbReference>
<proteinExistence type="predicted"/>
<keyword evidence="3" id="KW-0808">Transferase</keyword>
<evidence type="ECO:0000259" key="2">
    <source>
        <dbReference type="Pfam" id="PF12120"/>
    </source>
</evidence>
<dbReference type="Gene3D" id="3.20.170.40">
    <property type="entry name" value="Rifampin ADP-ribosyltransferase domain"/>
    <property type="match status" value="1"/>
</dbReference>
<dbReference type="Pfam" id="PF12120">
    <property type="entry name" value="Arr-ms"/>
    <property type="match status" value="1"/>
</dbReference>
<dbReference type="InterPro" id="IPR021975">
    <property type="entry name" value="Rifampin_Arr"/>
</dbReference>
<dbReference type="KEGG" id="tdf:H9L22_10635"/>
<dbReference type="GO" id="GO:0016740">
    <property type="term" value="F:transferase activity"/>
    <property type="evidence" value="ECO:0007669"/>
    <property type="project" value="UniProtKB-KW"/>
</dbReference>
<name>A0A7H0H2J1_9ACTN</name>
<sequence>MTSDEDPGTHTPVTFETCFHVEGPFYHGTKSAVEVGTELVPGHGSNFHAARVSNHIYFSALVETAVWGAELATALASSEERGHVYVVQPTGPFEDDPNVTDKRFPGNPTRSYRTRHPLRVVAELEDWEGHDPAVLKGMLDHLAQLREQGLDVIED</sequence>